<keyword evidence="1" id="KW-0732">Signal</keyword>
<evidence type="ECO:0000313" key="3">
    <source>
        <dbReference type="Proteomes" id="UP001556367"/>
    </source>
</evidence>
<accession>A0ABR3J0I5</accession>
<evidence type="ECO:0000256" key="1">
    <source>
        <dbReference type="SAM" id="SignalP"/>
    </source>
</evidence>
<sequence>MFALRTLFVALAAASVLANPLEVRQTTNTNPRIQQIIDVLDQSLHISGPNIVTIIASQTDNDQTITPQINDMVKAFNTSATDLNATPISSGSTATSPTNDELSVIFGDSLYITITSVSGLIQSDVPSLTSILAPLDTAMAASVTAFNRTLPGGLNLVHILMLDAQQFLTRQGLTKTRTALGFT</sequence>
<feature type="signal peptide" evidence="1">
    <location>
        <begin position="1"/>
        <end position="18"/>
    </location>
</feature>
<name>A0ABR3J0I5_9AGAR</name>
<dbReference type="EMBL" id="JASNQZ010000013">
    <property type="protein sequence ID" value="KAL0948640.1"/>
    <property type="molecule type" value="Genomic_DNA"/>
</dbReference>
<dbReference type="Proteomes" id="UP001556367">
    <property type="component" value="Unassembled WGS sequence"/>
</dbReference>
<evidence type="ECO:0000313" key="2">
    <source>
        <dbReference type="EMBL" id="KAL0948640.1"/>
    </source>
</evidence>
<comment type="caution">
    <text evidence="2">The sequence shown here is derived from an EMBL/GenBank/DDBJ whole genome shotgun (WGS) entry which is preliminary data.</text>
</comment>
<organism evidence="2 3">
    <name type="scientific">Hohenbuehelia grisea</name>
    <dbReference type="NCBI Taxonomy" id="104357"/>
    <lineage>
        <taxon>Eukaryota</taxon>
        <taxon>Fungi</taxon>
        <taxon>Dikarya</taxon>
        <taxon>Basidiomycota</taxon>
        <taxon>Agaricomycotina</taxon>
        <taxon>Agaricomycetes</taxon>
        <taxon>Agaricomycetidae</taxon>
        <taxon>Agaricales</taxon>
        <taxon>Pleurotineae</taxon>
        <taxon>Pleurotaceae</taxon>
        <taxon>Hohenbuehelia</taxon>
    </lineage>
</organism>
<keyword evidence="3" id="KW-1185">Reference proteome</keyword>
<feature type="chain" id="PRO_5046228738" evidence="1">
    <location>
        <begin position="19"/>
        <end position="183"/>
    </location>
</feature>
<proteinExistence type="predicted"/>
<reference evidence="3" key="1">
    <citation type="submission" date="2024-06" db="EMBL/GenBank/DDBJ databases">
        <title>Multi-omics analyses provide insights into the biosynthesis of the anticancer antibiotic pleurotin in Hohenbuehelia grisea.</title>
        <authorList>
            <person name="Weaver J.A."/>
            <person name="Alberti F."/>
        </authorList>
    </citation>
    <scope>NUCLEOTIDE SEQUENCE [LARGE SCALE GENOMIC DNA]</scope>
    <source>
        <strain evidence="3">T-177</strain>
    </source>
</reference>
<gene>
    <name evidence="2" type="ORF">HGRIS_010446</name>
</gene>
<protein>
    <submittedName>
        <fullName evidence="2">Uncharacterized protein</fullName>
    </submittedName>
</protein>